<sequence length="48" mass="5002">THAHGAPDRPLSVLRDPAGRRVIMVFSACLGDAWAWGTAARNTGPGTS</sequence>
<reference evidence="1 2" key="1">
    <citation type="submission" date="2020-01" db="EMBL/GenBank/DDBJ databases">
        <title>Genetics and antimicrobial susceptibilities of Nocardia species isolated from the soil; a comparison with species isolated from humans.</title>
        <authorList>
            <person name="Carrasco G."/>
            <person name="Monzon S."/>
            <person name="Sansegundo M."/>
            <person name="Garcia E."/>
            <person name="Garrido N."/>
            <person name="Medina M.J."/>
            <person name="Villalon P."/>
            <person name="Ramirez-Arocha A.C."/>
            <person name="Jimenez P."/>
            <person name="Cuesta I."/>
            <person name="Valdezate S."/>
        </authorList>
    </citation>
    <scope>NUCLEOTIDE SEQUENCE [LARGE SCALE GENOMIC DNA]</scope>
    <source>
        <strain evidence="1 2">CNM20110639</strain>
    </source>
</reference>
<proteinExistence type="predicted"/>
<accession>A0A6P1DIN9</accession>
<name>A0A6P1DIN9_9NOCA</name>
<dbReference type="AlphaFoldDB" id="A0A6P1DIN9"/>
<evidence type="ECO:0000313" key="1">
    <source>
        <dbReference type="EMBL" id="NEW48403.1"/>
    </source>
</evidence>
<feature type="non-terminal residue" evidence="1">
    <location>
        <position position="1"/>
    </location>
</feature>
<evidence type="ECO:0000313" key="2">
    <source>
        <dbReference type="Proteomes" id="UP000468928"/>
    </source>
</evidence>
<gene>
    <name evidence="1" type="ORF">GV789_29045</name>
</gene>
<protein>
    <submittedName>
        <fullName evidence="1">Uncharacterized protein</fullName>
    </submittedName>
</protein>
<organism evidence="1 2">
    <name type="scientific">Nocardia cyriacigeorgica</name>
    <dbReference type="NCBI Taxonomy" id="135487"/>
    <lineage>
        <taxon>Bacteria</taxon>
        <taxon>Bacillati</taxon>
        <taxon>Actinomycetota</taxon>
        <taxon>Actinomycetes</taxon>
        <taxon>Mycobacteriales</taxon>
        <taxon>Nocardiaceae</taxon>
        <taxon>Nocardia</taxon>
    </lineage>
</organism>
<dbReference type="EMBL" id="JAAGUZ010000286">
    <property type="protein sequence ID" value="NEW48403.1"/>
    <property type="molecule type" value="Genomic_DNA"/>
</dbReference>
<comment type="caution">
    <text evidence="1">The sequence shown here is derived from an EMBL/GenBank/DDBJ whole genome shotgun (WGS) entry which is preliminary data.</text>
</comment>
<dbReference type="Proteomes" id="UP000468928">
    <property type="component" value="Unassembled WGS sequence"/>
</dbReference>